<organism evidence="2 3">
    <name type="scientific">Leifsonia xyli subsp. cynodontis DSM 46306</name>
    <dbReference type="NCBI Taxonomy" id="1389489"/>
    <lineage>
        <taxon>Bacteria</taxon>
        <taxon>Bacillati</taxon>
        <taxon>Actinomycetota</taxon>
        <taxon>Actinomycetes</taxon>
        <taxon>Micrococcales</taxon>
        <taxon>Microbacteriaceae</taxon>
        <taxon>Leifsonia</taxon>
    </lineage>
</organism>
<sequence length="107" mass="11285">MGVVERDQVADRLLDAVRGVDEHIGDAAGLPVDGDEGDLGGQCGQPAVGETGRGQDRSVEGAAEPPQRPVLQFVRLLGVDQQLRVPGGLQLLLCAPDDAEVERVRHV</sequence>
<dbReference type="KEGG" id="lxy:O159_19960"/>
<feature type="region of interest" description="Disordered" evidence="1">
    <location>
        <begin position="25"/>
        <end position="66"/>
    </location>
</feature>
<accession>U3P6Q9</accession>
<protein>
    <submittedName>
        <fullName evidence="2">Uncharacterized protein</fullName>
    </submittedName>
</protein>
<dbReference type="AlphaFoldDB" id="U3P6Q9"/>
<reference evidence="2 3" key="1">
    <citation type="journal article" date="2013" name="Genome Announc.">
        <title>Complete Genome Sequence of Leifsonia xyli subsp. cynodontis Strain DSM46306, a Gram-Positive Bacterial Pathogen of Grasses.</title>
        <authorList>
            <person name="Monteiro-Vitorello C.B."/>
            <person name="Zerillo M.M."/>
            <person name="Van Sluys M.A."/>
            <person name="Camargo L.E."/>
            <person name="Kitajima J.P."/>
        </authorList>
    </citation>
    <scope>NUCLEOTIDE SEQUENCE [LARGE SCALE GENOMIC DNA]</scope>
    <source>
        <strain evidence="2 3">DSM 46306</strain>
    </source>
</reference>
<keyword evidence="3" id="KW-1185">Reference proteome</keyword>
<gene>
    <name evidence="2" type="ORF">O159_19960</name>
</gene>
<evidence type="ECO:0000313" key="3">
    <source>
        <dbReference type="Proteomes" id="UP000016743"/>
    </source>
</evidence>
<dbReference type="HOGENOM" id="CLU_2206739_0_0_11"/>
<dbReference type="EMBL" id="CP006734">
    <property type="protein sequence ID" value="AGW42000.1"/>
    <property type="molecule type" value="Genomic_DNA"/>
</dbReference>
<evidence type="ECO:0000256" key="1">
    <source>
        <dbReference type="SAM" id="MobiDB-lite"/>
    </source>
</evidence>
<name>U3P6Q9_LEIXC</name>
<evidence type="ECO:0000313" key="2">
    <source>
        <dbReference type="EMBL" id="AGW42000.1"/>
    </source>
</evidence>
<proteinExistence type="predicted"/>
<dbReference type="Proteomes" id="UP000016743">
    <property type="component" value="Chromosome"/>
</dbReference>